<evidence type="ECO:0000256" key="1">
    <source>
        <dbReference type="SAM" id="Phobius"/>
    </source>
</evidence>
<evidence type="ECO:0000313" key="2">
    <source>
        <dbReference type="EMBL" id="GAX84936.1"/>
    </source>
</evidence>
<proteinExistence type="predicted"/>
<reference evidence="2 3" key="1">
    <citation type="submission" date="2017-08" db="EMBL/GenBank/DDBJ databases">
        <title>Acidophilic green algal genome provides insights into adaptation to an acidic environment.</title>
        <authorList>
            <person name="Hirooka S."/>
            <person name="Hirose Y."/>
            <person name="Kanesaki Y."/>
            <person name="Higuchi S."/>
            <person name="Fujiwara T."/>
            <person name="Onuma R."/>
            <person name="Era A."/>
            <person name="Ohbayashi R."/>
            <person name="Uzuka A."/>
            <person name="Nozaki H."/>
            <person name="Yoshikawa H."/>
            <person name="Miyagishima S.Y."/>
        </authorList>
    </citation>
    <scope>NUCLEOTIDE SEQUENCE [LARGE SCALE GENOMIC DNA]</scope>
    <source>
        <strain evidence="2 3">NIES-2499</strain>
    </source>
</reference>
<comment type="caution">
    <text evidence="2">The sequence shown here is derived from an EMBL/GenBank/DDBJ whole genome shotgun (WGS) entry which is preliminary data.</text>
</comment>
<feature type="transmembrane region" description="Helical" evidence="1">
    <location>
        <begin position="67"/>
        <end position="88"/>
    </location>
</feature>
<keyword evidence="1" id="KW-0812">Transmembrane</keyword>
<sequence>MALSGISTISQGSASVAEASVVFNFLSAAGYGMAVSEAALMLGMWFSCARKEVKPAIAAALKTTCTILFISALCFGPGLGIVNVVFAYGITTLDASNTSLALRKAASAVGLLLVTSLVSVIALSCWFLVEYRVRYKGVTAVVHAKGQMTLWYRLLNAGGLDYSDTQVIGGDHVNQAYHVSGDHVNKACMSVVIM</sequence>
<organism evidence="2 3">
    <name type="scientific">Chlamydomonas eustigma</name>
    <dbReference type="NCBI Taxonomy" id="1157962"/>
    <lineage>
        <taxon>Eukaryota</taxon>
        <taxon>Viridiplantae</taxon>
        <taxon>Chlorophyta</taxon>
        <taxon>core chlorophytes</taxon>
        <taxon>Chlorophyceae</taxon>
        <taxon>CS clade</taxon>
        <taxon>Chlamydomonadales</taxon>
        <taxon>Chlamydomonadaceae</taxon>
        <taxon>Chlamydomonas</taxon>
    </lineage>
</organism>
<accession>A0A250XPG0</accession>
<gene>
    <name evidence="2" type="ORF">CEUSTIGMA_g12357.t1</name>
</gene>
<feature type="transmembrane region" description="Helical" evidence="1">
    <location>
        <begin position="29"/>
        <end position="46"/>
    </location>
</feature>
<dbReference type="Proteomes" id="UP000232323">
    <property type="component" value="Unassembled WGS sequence"/>
</dbReference>
<evidence type="ECO:0000313" key="3">
    <source>
        <dbReference type="Proteomes" id="UP000232323"/>
    </source>
</evidence>
<feature type="transmembrane region" description="Helical" evidence="1">
    <location>
        <begin position="108"/>
        <end position="129"/>
    </location>
</feature>
<dbReference type="EMBL" id="BEGY01000142">
    <property type="protein sequence ID" value="GAX84936.1"/>
    <property type="molecule type" value="Genomic_DNA"/>
</dbReference>
<protein>
    <submittedName>
        <fullName evidence="2">Uncharacterized protein</fullName>
    </submittedName>
</protein>
<name>A0A250XPG0_9CHLO</name>
<keyword evidence="1" id="KW-1133">Transmembrane helix</keyword>
<keyword evidence="1" id="KW-0472">Membrane</keyword>
<keyword evidence="3" id="KW-1185">Reference proteome</keyword>
<dbReference type="AlphaFoldDB" id="A0A250XPG0"/>